<dbReference type="GO" id="GO:0016787">
    <property type="term" value="F:hydrolase activity"/>
    <property type="evidence" value="ECO:0007669"/>
    <property type="project" value="UniProtKB-KW"/>
</dbReference>
<name>D6Z8I3_SEGRD</name>
<dbReference type="eggNOG" id="COG1704">
    <property type="taxonomic scope" value="Bacteria"/>
</dbReference>
<evidence type="ECO:0000313" key="1">
    <source>
        <dbReference type="EMBL" id="ADG98263.1"/>
    </source>
</evidence>
<protein>
    <submittedName>
        <fullName evidence="1">Hydrolase, NUDIX family protein</fullName>
    </submittedName>
</protein>
<reference evidence="1 2" key="1">
    <citation type="journal article" date="2010" name="Stand. Genomic Sci.">
        <title>Complete genome sequence of Segniliparus rotundus type strain (CDC 1076).</title>
        <authorList>
            <person name="Sikorski J."/>
            <person name="Lapidus A."/>
            <person name="Copeland A."/>
            <person name="Misra M."/>
            <person name="Glavina Del Rio T."/>
            <person name="Nolan M."/>
            <person name="Lucas S."/>
            <person name="Chen F."/>
            <person name="Tice H."/>
            <person name="Cheng J.F."/>
            <person name="Jando M."/>
            <person name="Schneider S."/>
            <person name="Bruce D."/>
            <person name="Goodwin L."/>
            <person name="Pitluck S."/>
            <person name="Liolios K."/>
            <person name="Mikhailova N."/>
            <person name="Pati A."/>
            <person name="Ivanova N."/>
            <person name="Mavromatis K."/>
            <person name="Chen A."/>
            <person name="Palaniappan K."/>
            <person name="Chertkov O."/>
            <person name="Land M."/>
            <person name="Hauser L."/>
            <person name="Chang Y.J."/>
            <person name="Jeffries C.D."/>
            <person name="Brettin T."/>
            <person name="Detter J.C."/>
            <person name="Han C."/>
            <person name="Rohde M."/>
            <person name="Goker M."/>
            <person name="Bristow J."/>
            <person name="Eisen J.A."/>
            <person name="Markowitz V."/>
            <person name="Hugenholtz P."/>
            <person name="Kyrpides N.C."/>
            <person name="Klenk H.P."/>
        </authorList>
    </citation>
    <scope>NUCLEOTIDE SEQUENCE [LARGE SCALE GENOMIC DNA]</scope>
    <source>
        <strain evidence="2">ATCC BAA-972 / CDC 1076 / CIP 108378 / DSM 44985 / JCM 13578</strain>
    </source>
</reference>
<keyword evidence="1" id="KW-0378">Hydrolase</keyword>
<dbReference type="EMBL" id="CP001958">
    <property type="protein sequence ID" value="ADG98263.1"/>
    <property type="molecule type" value="Genomic_DNA"/>
</dbReference>
<dbReference type="AlphaFoldDB" id="D6Z8I3"/>
<dbReference type="SUPFAM" id="SSF140478">
    <property type="entry name" value="LemA-like"/>
    <property type="match status" value="1"/>
</dbReference>
<dbReference type="KEGG" id="srt:Srot_1803"/>
<dbReference type="HOGENOM" id="CLU_098191_1_0_11"/>
<proteinExistence type="predicted"/>
<dbReference type="RefSeq" id="WP_013138716.1">
    <property type="nucleotide sequence ID" value="NC_014168.1"/>
</dbReference>
<organism evidence="1 2">
    <name type="scientific">Segniliparus rotundus (strain ATCC BAA-972 / CDC 1076 / CIP 108378 / DSM 44985 / JCM 13578)</name>
    <dbReference type="NCBI Taxonomy" id="640132"/>
    <lineage>
        <taxon>Bacteria</taxon>
        <taxon>Bacillati</taxon>
        <taxon>Actinomycetota</taxon>
        <taxon>Actinomycetes</taxon>
        <taxon>Mycobacteriales</taxon>
        <taxon>Segniliparaceae</taxon>
        <taxon>Segniliparus</taxon>
    </lineage>
</organism>
<accession>D6Z8I3</accession>
<keyword evidence="2" id="KW-1185">Reference proteome</keyword>
<dbReference type="Proteomes" id="UP000002247">
    <property type="component" value="Chromosome"/>
</dbReference>
<evidence type="ECO:0000313" key="2">
    <source>
        <dbReference type="Proteomes" id="UP000002247"/>
    </source>
</evidence>
<gene>
    <name evidence="1" type="ordered locus">Srot_1803</name>
</gene>
<dbReference type="InterPro" id="IPR023353">
    <property type="entry name" value="LemA-like_dom_sf"/>
</dbReference>
<dbReference type="STRING" id="640132.Srot_1803"/>
<sequence length="168" mass="18268">MLLFAVLIGVLLAGLALFVGWMVRTARRLDRLHVRRDLAWQGLLAALDRRALVARTIAATLGPAGAELAGLARAVESSAVAGPGREQWESRLSVCLAEVEADTLTAQLVEERSDAEARVRFARCFYNDAVRDTRELRARPAVRVFKLAGGAPLPEYFEIVEAAPSTAE</sequence>